<dbReference type="InterPro" id="IPR000210">
    <property type="entry name" value="BTB/POZ_dom"/>
</dbReference>
<accession>A0ABQ8Y7Q3</accession>
<gene>
    <name evidence="3" type="ORF">M0813_23935</name>
</gene>
<dbReference type="EMBL" id="JAOAOG010000198">
    <property type="protein sequence ID" value="KAJ6240837.1"/>
    <property type="molecule type" value="Genomic_DNA"/>
</dbReference>
<reference evidence="3" key="1">
    <citation type="submission" date="2022-08" db="EMBL/GenBank/DDBJ databases">
        <title>Novel sulfate-reducing endosymbionts in the free-living metamonad Anaeramoeba.</title>
        <authorList>
            <person name="Jerlstrom-Hultqvist J."/>
            <person name="Cepicka I."/>
            <person name="Gallot-Lavallee L."/>
            <person name="Salas-Leiva D."/>
            <person name="Curtis B.A."/>
            <person name="Zahonova K."/>
            <person name="Pipaliya S."/>
            <person name="Dacks J."/>
            <person name="Roger A.J."/>
        </authorList>
    </citation>
    <scope>NUCLEOTIDE SEQUENCE</scope>
    <source>
        <strain evidence="3">Schooner1</strain>
    </source>
</reference>
<dbReference type="InterPro" id="IPR051481">
    <property type="entry name" value="BTB-POZ/Galectin-3-binding"/>
</dbReference>
<keyword evidence="4" id="KW-1185">Reference proteome</keyword>
<feature type="region of interest" description="Disordered" evidence="1">
    <location>
        <begin position="954"/>
        <end position="977"/>
    </location>
</feature>
<proteinExistence type="predicted"/>
<feature type="region of interest" description="Disordered" evidence="1">
    <location>
        <begin position="487"/>
        <end position="559"/>
    </location>
</feature>
<organism evidence="3 4">
    <name type="scientific">Anaeramoeba flamelloides</name>
    <dbReference type="NCBI Taxonomy" id="1746091"/>
    <lineage>
        <taxon>Eukaryota</taxon>
        <taxon>Metamonada</taxon>
        <taxon>Anaeramoebidae</taxon>
        <taxon>Anaeramoeba</taxon>
    </lineage>
</organism>
<comment type="caution">
    <text evidence="3">The sequence shown here is derived from an EMBL/GenBank/DDBJ whole genome shotgun (WGS) entry which is preliminary data.</text>
</comment>
<dbReference type="PANTHER" id="PTHR24410:SF23">
    <property type="entry name" value="BTB DOMAIN-CONTAINING PROTEIN-RELATED"/>
    <property type="match status" value="1"/>
</dbReference>
<name>A0ABQ8Y7Q3_9EUKA</name>
<evidence type="ECO:0000313" key="4">
    <source>
        <dbReference type="Proteomes" id="UP001150062"/>
    </source>
</evidence>
<dbReference type="Pfam" id="PF00651">
    <property type="entry name" value="BTB"/>
    <property type="match status" value="1"/>
</dbReference>
<dbReference type="Gene3D" id="3.30.710.10">
    <property type="entry name" value="Potassium Channel Kv1.1, Chain A"/>
    <property type="match status" value="1"/>
</dbReference>
<dbReference type="InterPro" id="IPR011333">
    <property type="entry name" value="SKP1/BTB/POZ_sf"/>
</dbReference>
<dbReference type="PROSITE" id="PS50097">
    <property type="entry name" value="BTB"/>
    <property type="match status" value="1"/>
</dbReference>
<feature type="region of interest" description="Disordered" evidence="1">
    <location>
        <begin position="830"/>
        <end position="858"/>
    </location>
</feature>
<evidence type="ECO:0000256" key="1">
    <source>
        <dbReference type="SAM" id="MobiDB-lite"/>
    </source>
</evidence>
<feature type="compositionally biased region" description="Low complexity" evidence="1">
    <location>
        <begin position="846"/>
        <end position="858"/>
    </location>
</feature>
<dbReference type="SMART" id="SM00225">
    <property type="entry name" value="BTB"/>
    <property type="match status" value="1"/>
</dbReference>
<dbReference type="SUPFAM" id="SSF54695">
    <property type="entry name" value="POZ domain"/>
    <property type="match status" value="1"/>
</dbReference>
<feature type="domain" description="BTB" evidence="2">
    <location>
        <begin position="19"/>
        <end position="166"/>
    </location>
</feature>
<evidence type="ECO:0000259" key="2">
    <source>
        <dbReference type="PROSITE" id="PS50097"/>
    </source>
</evidence>
<protein>
    <submittedName>
        <fullName evidence="3">Btb/poz domain-containing</fullName>
    </submittedName>
</protein>
<dbReference type="Proteomes" id="UP001150062">
    <property type="component" value="Unassembled WGS sequence"/>
</dbReference>
<evidence type="ECO:0000313" key="3">
    <source>
        <dbReference type="EMBL" id="KAJ6240837.1"/>
    </source>
</evidence>
<dbReference type="PANTHER" id="PTHR24410">
    <property type="entry name" value="HL07962P-RELATED"/>
    <property type="match status" value="1"/>
</dbReference>
<feature type="compositionally biased region" description="Basic and acidic residues" evidence="1">
    <location>
        <begin position="496"/>
        <end position="559"/>
    </location>
</feature>
<sequence length="977" mass="115393">MRSSLKHDIEKLINSAEIADVHFVVGSQKYLMYGHKTILSLNSKFFLEKFFPRRPLSRINGKFDRQLTNNYNQENDNVNTQQQNLNNSTTNLQLNVSENDTINEEGKENENEKVKEKGKRKGKEPIIYFSQYQHHFIFKIEEPEIDCKSFQKFLNFFYTKKIEITPSDSWSILYCAQKYQVPELVKITIDYILSMVSKDTVLRLLEKTLECEQWYLYLKILEYFKIFSNEIFLKTGCLNKLIDKMVPLLLQSITEIVPSSTIFQRIIERIKYKYKKLKIPINTDILSREIRPLQKYIKFETFSMKDLRSVMNSSIISDQNIFGILLTKFEQIEKVCLSYQPKVEILNTKIIQENGNGNGNGKGKNDLNNRNLIDLEKESITKSNNEKKKQYILDINPENNKRTANNNQNQNQNQNEINEKLKLIYHIDKELIEKNNNNIDQFISNLENDKEIKMEIDKEKNDNLRHHINLLNVIRVEHAKAKSIINGEYNNNNNNRNHDKENLENENTNEKENENGKEKEKENENENEKKKEKENENEKKKKKENENENEKKKEKEKGMEIEIEKGKEKENENETKMEIVIEKDLTKKEMEEKREFELERKRKEMITGTENESIDGASEWITKVDRLSNNTQLCQESPTLSLNLGSPLKNIKLSFFSSRIALLANDPHPKWRHDVTRMMKKCNLPVSTFDLTERIPKHSELKNFRVVFHYSANAYKNPKQVGNLLGRLVERGIPLIICSCFAFNYRKSCLEGKITQLQMLPNFEEAELSQTNSELGTAEDHEIMKDIQSFDGGVQSYRYKKLKNFGQIIAKWKDRSILVSLFEKSQQRLKSNMGNDSESENGDQQKNTNCNNKSSSNKNRTEKILQKMNSNINNFTSRVLFLNFFPVSRRVWQGHQKPWFSQDNNEKFHVGGEKIIQNSILYLLKERIFDIIKQSFQSKNQLIEKKEIQKQKILKQKIRNEKKRNKLERKRKRKRKN</sequence>